<feature type="compositionally biased region" description="Low complexity" evidence="1">
    <location>
        <begin position="23"/>
        <end position="43"/>
    </location>
</feature>
<dbReference type="OrthoDB" id="2554033at2759"/>
<evidence type="ECO:0000313" key="2">
    <source>
        <dbReference type="EMBL" id="PFH53144.1"/>
    </source>
</evidence>
<evidence type="ECO:0000313" key="3">
    <source>
        <dbReference type="Proteomes" id="UP000242287"/>
    </source>
</evidence>
<dbReference type="EMBL" id="KZ301975">
    <property type="protein sequence ID" value="PFH53144.1"/>
    <property type="molecule type" value="Genomic_DNA"/>
</dbReference>
<proteinExistence type="predicted"/>
<dbReference type="AlphaFoldDB" id="A0A2A9NUU9"/>
<keyword evidence="3" id="KW-1185">Reference proteome</keyword>
<sequence length="225" mass="24169">MSSNSNNNYNPDKIHHSDPIPIVSRLGRGRSLSVSSTSSGSSSAYEIPTPVSTSATSQRISIPSPTGSPILSYFLAQSPTKASVNATFPFKRGFAPPPVPEDEEVEKEIPVAAHMRRASVNVAGRFGQSQANTAIPDAQLERGSGFLRRLSLSTTTFTKPQNENRSPTMPPSPPPNSAVTLENRGVPFSVAKQRRATLNGEGTRPRRAPSPMGERMLKGHFDGFN</sequence>
<name>A0A2A9NUU9_9AGAR</name>
<organism evidence="2 3">
    <name type="scientific">Amanita thiersii Skay4041</name>
    <dbReference type="NCBI Taxonomy" id="703135"/>
    <lineage>
        <taxon>Eukaryota</taxon>
        <taxon>Fungi</taxon>
        <taxon>Dikarya</taxon>
        <taxon>Basidiomycota</taxon>
        <taxon>Agaricomycotina</taxon>
        <taxon>Agaricomycetes</taxon>
        <taxon>Agaricomycetidae</taxon>
        <taxon>Agaricales</taxon>
        <taxon>Pluteineae</taxon>
        <taxon>Amanitaceae</taxon>
        <taxon>Amanita</taxon>
    </lineage>
</organism>
<feature type="compositionally biased region" description="Polar residues" evidence="1">
    <location>
        <begin position="50"/>
        <end position="62"/>
    </location>
</feature>
<dbReference type="Proteomes" id="UP000242287">
    <property type="component" value="Unassembled WGS sequence"/>
</dbReference>
<feature type="region of interest" description="Disordered" evidence="1">
    <location>
        <begin position="154"/>
        <end position="225"/>
    </location>
</feature>
<accession>A0A2A9NUU9</accession>
<feature type="compositionally biased region" description="Polar residues" evidence="1">
    <location>
        <begin position="1"/>
        <end position="10"/>
    </location>
</feature>
<protein>
    <submittedName>
        <fullName evidence="2">Uncharacterized protein</fullName>
    </submittedName>
</protein>
<feature type="compositionally biased region" description="Basic and acidic residues" evidence="1">
    <location>
        <begin position="215"/>
        <end position="225"/>
    </location>
</feature>
<reference evidence="2 3" key="1">
    <citation type="submission" date="2014-02" db="EMBL/GenBank/DDBJ databases">
        <title>Transposable element dynamics among asymbiotic and ectomycorrhizal Amanita fungi.</title>
        <authorList>
            <consortium name="DOE Joint Genome Institute"/>
            <person name="Hess J."/>
            <person name="Skrede I."/>
            <person name="Wolfe B."/>
            <person name="LaButti K."/>
            <person name="Ohm R.A."/>
            <person name="Grigoriev I.V."/>
            <person name="Pringle A."/>
        </authorList>
    </citation>
    <scope>NUCLEOTIDE SEQUENCE [LARGE SCALE GENOMIC DNA]</scope>
    <source>
        <strain evidence="2 3">SKay4041</strain>
    </source>
</reference>
<feature type="region of interest" description="Disordered" evidence="1">
    <location>
        <begin position="1"/>
        <end position="62"/>
    </location>
</feature>
<evidence type="ECO:0000256" key="1">
    <source>
        <dbReference type="SAM" id="MobiDB-lite"/>
    </source>
</evidence>
<gene>
    <name evidence="2" type="ORF">AMATHDRAFT_45766</name>
</gene>